<name>A0A1H8SQ99_9BRAD</name>
<dbReference type="RefSeq" id="WP_092683777.1">
    <property type="nucleotide sequence ID" value="NZ_FODT01000005.1"/>
</dbReference>
<feature type="region of interest" description="Disordered" evidence="1">
    <location>
        <begin position="361"/>
        <end position="387"/>
    </location>
</feature>
<dbReference type="AlphaFoldDB" id="A0A1H8SQ99"/>
<sequence length="408" mass="46583">MIIKGRARGRSQQLAKHLLRIDQNETVRLFECRGTVSDEVASGLAEMEALGKAVASRRPLYHASISPEKNAPLTDEQVRIAADLLESKLGFREQPRMIVLHRKNRRDHVHVVWSRVDVEKRCTISDSWNYRRHEQAARELEELFGHRHLQGSRSQHTRRRRSIKDYELQQAERSGVPSQQVSKEISALWLASPDGAGFRKRLADAGYILARGDRRVFVVIDRAGEVHSLTRRIEVADARTVRASLAGVELSELPSVSEVRKTVHRDRKRKTFRMTYARAAREVGFRPVRREVVELSLSDEPKVTGRGMSPEAVVHYRSIRAIVVASFAARIAEAFENAPRDQLADILAALKQERSAALKAIARDERSEGRQSTREVSRKARSRRRQVSVRLARFLDRRTRRKDGKLPG</sequence>
<organism evidence="3 4">
    <name type="scientific">Rhodopseudomonas pseudopalustris</name>
    <dbReference type="NCBI Taxonomy" id="1513892"/>
    <lineage>
        <taxon>Bacteria</taxon>
        <taxon>Pseudomonadati</taxon>
        <taxon>Pseudomonadota</taxon>
        <taxon>Alphaproteobacteria</taxon>
        <taxon>Hyphomicrobiales</taxon>
        <taxon>Nitrobacteraceae</taxon>
        <taxon>Rhodopseudomonas</taxon>
    </lineage>
</organism>
<accession>A0A1H8SQ99</accession>
<evidence type="ECO:0000313" key="3">
    <source>
        <dbReference type="EMBL" id="SEO80882.1"/>
    </source>
</evidence>
<reference evidence="4" key="1">
    <citation type="submission" date="2016-10" db="EMBL/GenBank/DDBJ databases">
        <authorList>
            <person name="Varghese N."/>
            <person name="Submissions S."/>
        </authorList>
    </citation>
    <scope>NUCLEOTIDE SEQUENCE [LARGE SCALE GENOMIC DNA]</scope>
    <source>
        <strain evidence="4">DSM 123</strain>
    </source>
</reference>
<dbReference type="Pfam" id="PF03432">
    <property type="entry name" value="Relaxase"/>
    <property type="match status" value="1"/>
</dbReference>
<keyword evidence="4" id="KW-1185">Reference proteome</keyword>
<dbReference type="InterPro" id="IPR005094">
    <property type="entry name" value="Endonuclease_MobA/VirD2"/>
</dbReference>
<evidence type="ECO:0000313" key="4">
    <source>
        <dbReference type="Proteomes" id="UP000199615"/>
    </source>
</evidence>
<dbReference type="EMBL" id="FODT01000005">
    <property type="protein sequence ID" value="SEO80882.1"/>
    <property type="molecule type" value="Genomic_DNA"/>
</dbReference>
<gene>
    <name evidence="3" type="ORF">SAMN05444123_10524</name>
</gene>
<evidence type="ECO:0000259" key="2">
    <source>
        <dbReference type="Pfam" id="PF03432"/>
    </source>
</evidence>
<evidence type="ECO:0000256" key="1">
    <source>
        <dbReference type="SAM" id="MobiDB-lite"/>
    </source>
</evidence>
<feature type="compositionally biased region" description="Basic and acidic residues" evidence="1">
    <location>
        <begin position="361"/>
        <end position="378"/>
    </location>
</feature>
<protein>
    <submittedName>
        <fullName evidence="3">Relaxase/Mobilisation nuclease domain-containing protein</fullName>
    </submittedName>
</protein>
<dbReference type="Proteomes" id="UP000199615">
    <property type="component" value="Unassembled WGS sequence"/>
</dbReference>
<proteinExistence type="predicted"/>
<dbReference type="OrthoDB" id="1826980at2"/>
<feature type="domain" description="MobA/VirD2-like nuclease" evidence="2">
    <location>
        <begin position="25"/>
        <end position="144"/>
    </location>
</feature>